<protein>
    <recommendedName>
        <fullName evidence="4">EKC/KEOPS complex subunit CGI121</fullName>
    </recommendedName>
    <alternativeName>
        <fullName evidence="3">EKC/KEOPS complex subunit cgi121</fullName>
    </alternativeName>
</protein>
<dbReference type="InterPro" id="IPR013926">
    <property type="entry name" value="CGI121/TPRKB"/>
</dbReference>
<reference evidence="9" key="1">
    <citation type="journal article" date="2023" name="Mol. Phylogenet. Evol.">
        <title>Genome-scale phylogeny and comparative genomics of the fungal order Sordariales.</title>
        <authorList>
            <person name="Hensen N."/>
            <person name="Bonometti L."/>
            <person name="Westerberg I."/>
            <person name="Brannstrom I.O."/>
            <person name="Guillou S."/>
            <person name="Cros-Aarteil S."/>
            <person name="Calhoun S."/>
            <person name="Haridas S."/>
            <person name="Kuo A."/>
            <person name="Mondo S."/>
            <person name="Pangilinan J."/>
            <person name="Riley R."/>
            <person name="LaButti K."/>
            <person name="Andreopoulos B."/>
            <person name="Lipzen A."/>
            <person name="Chen C."/>
            <person name="Yan M."/>
            <person name="Daum C."/>
            <person name="Ng V."/>
            <person name="Clum A."/>
            <person name="Steindorff A."/>
            <person name="Ohm R.A."/>
            <person name="Martin F."/>
            <person name="Silar P."/>
            <person name="Natvig D.O."/>
            <person name="Lalanne C."/>
            <person name="Gautier V."/>
            <person name="Ament-Velasquez S.L."/>
            <person name="Kruys A."/>
            <person name="Hutchinson M.I."/>
            <person name="Powell A.J."/>
            <person name="Barry K."/>
            <person name="Miller A.N."/>
            <person name="Grigoriev I.V."/>
            <person name="Debuchy R."/>
            <person name="Gladieux P."/>
            <person name="Hiltunen Thoren M."/>
            <person name="Johannesson H."/>
        </authorList>
    </citation>
    <scope>NUCLEOTIDE SEQUENCE</scope>
    <source>
        <strain evidence="9">CBS 990.96</strain>
    </source>
</reference>
<evidence type="ECO:0000256" key="1">
    <source>
        <dbReference type="ARBA" id="ARBA00004123"/>
    </source>
</evidence>
<dbReference type="EMBL" id="MU865344">
    <property type="protein sequence ID" value="KAK4226659.1"/>
    <property type="molecule type" value="Genomic_DNA"/>
</dbReference>
<keyword evidence="6 8" id="KW-0539">Nucleus</keyword>
<comment type="subcellular location">
    <subcellularLocation>
        <location evidence="1">Nucleus</location>
    </subcellularLocation>
</comment>
<gene>
    <name evidence="9" type="ORF">QBC38DRAFT_366042</name>
</gene>
<comment type="similarity">
    <text evidence="2 8">Belongs to the CGI121/TPRKB family.</text>
</comment>
<keyword evidence="5" id="KW-0819">tRNA processing</keyword>
<evidence type="ECO:0000256" key="8">
    <source>
        <dbReference type="RuleBase" id="RU004398"/>
    </source>
</evidence>
<name>A0AAN7BNJ9_9PEZI</name>
<reference evidence="9" key="2">
    <citation type="submission" date="2023-05" db="EMBL/GenBank/DDBJ databases">
        <authorList>
            <consortium name="Lawrence Berkeley National Laboratory"/>
            <person name="Steindorff A."/>
            <person name="Hensen N."/>
            <person name="Bonometti L."/>
            <person name="Westerberg I."/>
            <person name="Brannstrom I.O."/>
            <person name="Guillou S."/>
            <person name="Cros-Aarteil S."/>
            <person name="Calhoun S."/>
            <person name="Haridas S."/>
            <person name="Kuo A."/>
            <person name="Mondo S."/>
            <person name="Pangilinan J."/>
            <person name="Riley R."/>
            <person name="Labutti K."/>
            <person name="Andreopoulos B."/>
            <person name="Lipzen A."/>
            <person name="Chen C."/>
            <person name="Yanf M."/>
            <person name="Daum C."/>
            <person name="Ng V."/>
            <person name="Clum A."/>
            <person name="Ohm R."/>
            <person name="Martin F."/>
            <person name="Silar P."/>
            <person name="Natvig D."/>
            <person name="Lalanne C."/>
            <person name="Gautier V."/>
            <person name="Ament-Velasquez S.L."/>
            <person name="Kruys A."/>
            <person name="Hutchinson M.I."/>
            <person name="Powell A.J."/>
            <person name="Barry K."/>
            <person name="Miller A.N."/>
            <person name="Grigoriev I.V."/>
            <person name="Debuchy R."/>
            <person name="Gladieux P."/>
            <person name="Thoren M.H."/>
            <person name="Johannesson H."/>
        </authorList>
    </citation>
    <scope>NUCLEOTIDE SEQUENCE</scope>
    <source>
        <strain evidence="9">CBS 990.96</strain>
    </source>
</reference>
<dbReference type="InterPro" id="IPR036504">
    <property type="entry name" value="CGI121/TPRKB_sf"/>
</dbReference>
<keyword evidence="10" id="KW-1185">Reference proteome</keyword>
<evidence type="ECO:0000256" key="6">
    <source>
        <dbReference type="ARBA" id="ARBA00023242"/>
    </source>
</evidence>
<keyword evidence="9" id="KW-0418">Kinase</keyword>
<evidence type="ECO:0000256" key="4">
    <source>
        <dbReference type="ARBA" id="ARBA00016009"/>
    </source>
</evidence>
<dbReference type="Gene3D" id="3.30.2380.10">
    <property type="entry name" value="CGI121/TPRKB"/>
    <property type="match status" value="1"/>
</dbReference>
<keyword evidence="9" id="KW-0808">Transferase</keyword>
<dbReference type="AlphaFoldDB" id="A0AAN7BNJ9"/>
<dbReference type="Proteomes" id="UP001301958">
    <property type="component" value="Unassembled WGS sequence"/>
</dbReference>
<evidence type="ECO:0000256" key="5">
    <source>
        <dbReference type="ARBA" id="ARBA00022694"/>
    </source>
</evidence>
<dbReference type="GO" id="GO:0005634">
    <property type="term" value="C:nucleus"/>
    <property type="evidence" value="ECO:0007669"/>
    <property type="project" value="UniProtKB-SubCell"/>
</dbReference>
<sequence length="197" mass="22232">MALERLSIENVPSTHRVYAALFRDVSNSAFLQEQLLSRNPEFEYAFLDASSIISRIHLLAAIFNAINTQTNDALKTPNVHSEVVLSLSPSNNISEAYRRWGVTPDKTKGLIAVKIVVTAEEEEEITAKKVWEHLSQHVQGTPIPLSDEELSKATDWPKVKKYYKLNGVPVLDKFKDEDLKKKQMQNLILMGMAVRGL</sequence>
<evidence type="ECO:0000313" key="9">
    <source>
        <dbReference type="EMBL" id="KAK4226659.1"/>
    </source>
</evidence>
<dbReference type="Pfam" id="PF08617">
    <property type="entry name" value="CGI-121"/>
    <property type="match status" value="1"/>
</dbReference>
<evidence type="ECO:0000256" key="7">
    <source>
        <dbReference type="ARBA" id="ARBA00025043"/>
    </source>
</evidence>
<evidence type="ECO:0000313" key="10">
    <source>
        <dbReference type="Proteomes" id="UP001301958"/>
    </source>
</evidence>
<comment type="function">
    <text evidence="7">Component of the EKC/KEOPS complex that is required for the formation of a threonylcarbamoyl group on adenosine at position 37 (t(6)A37) in tRNAs that read codons beginning with adenine. The complex is probably involved in the transfer of the threonylcarbamoyl moiety of threonylcarbamoyl-AMP (TC-AMP) to the N6 group of A37. CGI121 acts as an allosteric effector that regulates the t(6)A activity of the complex. The EKC/KEOPS complex also promotes both telomere uncapping and telomere elongation. The complex is required for efficient recruitment of transcriptional coactivators. CGI121 is not required for tRNA modification.</text>
</comment>
<dbReference type="PANTHER" id="PTHR15840">
    <property type="entry name" value="CGI-121 FAMILY MEMBER"/>
    <property type="match status" value="1"/>
</dbReference>
<organism evidence="9 10">
    <name type="scientific">Podospora fimiseda</name>
    <dbReference type="NCBI Taxonomy" id="252190"/>
    <lineage>
        <taxon>Eukaryota</taxon>
        <taxon>Fungi</taxon>
        <taxon>Dikarya</taxon>
        <taxon>Ascomycota</taxon>
        <taxon>Pezizomycotina</taxon>
        <taxon>Sordariomycetes</taxon>
        <taxon>Sordariomycetidae</taxon>
        <taxon>Sordariales</taxon>
        <taxon>Podosporaceae</taxon>
        <taxon>Podospora</taxon>
    </lineage>
</organism>
<evidence type="ECO:0000256" key="2">
    <source>
        <dbReference type="ARBA" id="ARBA00005546"/>
    </source>
</evidence>
<dbReference type="PANTHER" id="PTHR15840:SF10">
    <property type="entry name" value="EKC_KEOPS COMPLEX SUBUNIT TPRKB"/>
    <property type="match status" value="1"/>
</dbReference>
<dbReference type="GO" id="GO:0002949">
    <property type="term" value="P:tRNA threonylcarbamoyladenosine modification"/>
    <property type="evidence" value="ECO:0007669"/>
    <property type="project" value="TreeGrafter"/>
</dbReference>
<dbReference type="GO" id="GO:0016301">
    <property type="term" value="F:kinase activity"/>
    <property type="evidence" value="ECO:0007669"/>
    <property type="project" value="UniProtKB-KW"/>
</dbReference>
<proteinExistence type="inferred from homology"/>
<dbReference type="GO" id="GO:0005829">
    <property type="term" value="C:cytosol"/>
    <property type="evidence" value="ECO:0007669"/>
    <property type="project" value="TreeGrafter"/>
</dbReference>
<dbReference type="GO" id="GO:0000408">
    <property type="term" value="C:EKC/KEOPS complex"/>
    <property type="evidence" value="ECO:0007669"/>
    <property type="project" value="TreeGrafter"/>
</dbReference>
<evidence type="ECO:0000256" key="3">
    <source>
        <dbReference type="ARBA" id="ARBA00015316"/>
    </source>
</evidence>
<accession>A0AAN7BNJ9</accession>
<dbReference type="SUPFAM" id="SSF143870">
    <property type="entry name" value="PF0523-like"/>
    <property type="match status" value="1"/>
</dbReference>
<comment type="caution">
    <text evidence="9">The sequence shown here is derived from an EMBL/GenBank/DDBJ whole genome shotgun (WGS) entry which is preliminary data.</text>
</comment>